<reference evidence="2" key="1">
    <citation type="submission" date="2015-04" db="UniProtKB">
        <authorList>
            <consortium name="EnsemblPlants"/>
        </authorList>
    </citation>
    <scope>IDENTIFICATION</scope>
</reference>
<proteinExistence type="predicted"/>
<keyword evidence="3" id="KW-1185">Reference proteome</keyword>
<dbReference type="Proteomes" id="UP000008021">
    <property type="component" value="Chromosome 3"/>
</dbReference>
<dbReference type="Gramene" id="OMERI03G25210.1">
    <property type="protein sequence ID" value="OMERI03G25210.1"/>
    <property type="gene ID" value="OMERI03G25210"/>
</dbReference>
<reference evidence="2" key="2">
    <citation type="submission" date="2018-05" db="EMBL/GenBank/DDBJ databases">
        <title>OmerRS3 (Oryza meridionalis Reference Sequence Version 3).</title>
        <authorList>
            <person name="Zhang J."/>
            <person name="Kudrna D."/>
            <person name="Lee S."/>
            <person name="Talag J."/>
            <person name="Welchert J."/>
            <person name="Wing R.A."/>
        </authorList>
    </citation>
    <scope>NUCLEOTIDE SEQUENCE [LARGE SCALE GENOMIC DNA]</scope>
    <source>
        <strain evidence="2">cv. OR44</strain>
    </source>
</reference>
<evidence type="ECO:0000313" key="3">
    <source>
        <dbReference type="Proteomes" id="UP000008021"/>
    </source>
</evidence>
<evidence type="ECO:0000256" key="1">
    <source>
        <dbReference type="SAM" id="MobiDB-lite"/>
    </source>
</evidence>
<dbReference type="EnsemblPlants" id="OMERI03G25210.1">
    <property type="protein sequence ID" value="OMERI03G25210.1"/>
    <property type="gene ID" value="OMERI03G25210"/>
</dbReference>
<name>A0A0E0D4B4_9ORYZ</name>
<evidence type="ECO:0000313" key="2">
    <source>
        <dbReference type="EnsemblPlants" id="OMERI03G25210.1"/>
    </source>
</evidence>
<dbReference type="AlphaFoldDB" id="A0A0E0D4B4"/>
<organism evidence="2">
    <name type="scientific">Oryza meridionalis</name>
    <dbReference type="NCBI Taxonomy" id="40149"/>
    <lineage>
        <taxon>Eukaryota</taxon>
        <taxon>Viridiplantae</taxon>
        <taxon>Streptophyta</taxon>
        <taxon>Embryophyta</taxon>
        <taxon>Tracheophyta</taxon>
        <taxon>Spermatophyta</taxon>
        <taxon>Magnoliopsida</taxon>
        <taxon>Liliopsida</taxon>
        <taxon>Poales</taxon>
        <taxon>Poaceae</taxon>
        <taxon>BOP clade</taxon>
        <taxon>Oryzoideae</taxon>
        <taxon>Oryzeae</taxon>
        <taxon>Oryzinae</taxon>
        <taxon>Oryza</taxon>
    </lineage>
</organism>
<dbReference type="HOGENOM" id="CLU_1581031_0_0_1"/>
<feature type="region of interest" description="Disordered" evidence="1">
    <location>
        <begin position="73"/>
        <end position="120"/>
    </location>
</feature>
<feature type="compositionally biased region" description="Basic and acidic residues" evidence="1">
    <location>
        <begin position="89"/>
        <end position="103"/>
    </location>
</feature>
<accession>A0A0E0D4B4</accession>
<sequence>MQSTISFPLLPVQSILARSPPISFLSASLIPSGPPPLIARPFPCGPLARHPLAVAVGPVSARTAAHDDRTTMMRDDAAGGGVGGFQNRTRGETTDPVTKELSHRERHVQPGSIQSFGGSGHSLRLTASEDKLANVSSIDPTTCINGQAINSLAKEEQALKILFLPKYLS</sequence>
<protein>
    <submittedName>
        <fullName evidence="2">Uncharacterized protein</fullName>
    </submittedName>
</protein>